<keyword evidence="2" id="KW-1185">Reference proteome</keyword>
<dbReference type="AlphaFoldDB" id="C0ZGW5"/>
<sequence length="40" mass="4399">MDASTLVSLLIEVKKRCSLSTRDSVFLIFSAFDFSPDSTA</sequence>
<name>C0ZGW5_BREBN</name>
<dbReference type="KEGG" id="bbe:BBR47_40470"/>
<dbReference type="HOGENOM" id="CLU_3285950_0_0_9"/>
<organism evidence="1 2">
    <name type="scientific">Brevibacillus brevis (strain 47 / JCM 6285 / NBRC 100599)</name>
    <dbReference type="NCBI Taxonomy" id="358681"/>
    <lineage>
        <taxon>Bacteria</taxon>
        <taxon>Bacillati</taxon>
        <taxon>Bacillota</taxon>
        <taxon>Bacilli</taxon>
        <taxon>Bacillales</taxon>
        <taxon>Paenibacillaceae</taxon>
        <taxon>Brevibacillus</taxon>
    </lineage>
</organism>
<gene>
    <name evidence="1" type="ordered locus">BBR47_40470</name>
</gene>
<protein>
    <submittedName>
        <fullName evidence="1">Uncharacterized protein</fullName>
    </submittedName>
</protein>
<evidence type="ECO:0000313" key="1">
    <source>
        <dbReference type="EMBL" id="BAH45024.1"/>
    </source>
</evidence>
<dbReference type="Proteomes" id="UP000001877">
    <property type="component" value="Chromosome"/>
</dbReference>
<accession>C0ZGW5</accession>
<reference evidence="1 2" key="1">
    <citation type="submission" date="2005-03" db="EMBL/GenBank/DDBJ databases">
        <title>Brevibacillus brevis strain 47, complete genome.</title>
        <authorList>
            <person name="Hosoyama A."/>
            <person name="Yamada R."/>
            <person name="Hongo Y."/>
            <person name="Terui Y."/>
            <person name="Ankai A."/>
            <person name="Masuyama W."/>
            <person name="Sekiguchi M."/>
            <person name="Takeda T."/>
            <person name="Asano K."/>
            <person name="Ohji S."/>
            <person name="Ichikawa N."/>
            <person name="Narita S."/>
            <person name="Aoki N."/>
            <person name="Miura H."/>
            <person name="Matsushita S."/>
            <person name="Sekigawa T."/>
            <person name="Yamagata H."/>
            <person name="Yoshikawa H."/>
            <person name="Udaka S."/>
            <person name="Tanikawa S."/>
            <person name="Fujita N."/>
        </authorList>
    </citation>
    <scope>NUCLEOTIDE SEQUENCE [LARGE SCALE GENOMIC DNA]</scope>
    <source>
        <strain evidence="2">47 / JCM 6285 / NBRC 100599</strain>
    </source>
</reference>
<proteinExistence type="predicted"/>
<dbReference type="EMBL" id="AP008955">
    <property type="protein sequence ID" value="BAH45024.1"/>
    <property type="molecule type" value="Genomic_DNA"/>
</dbReference>
<evidence type="ECO:0000313" key="2">
    <source>
        <dbReference type="Proteomes" id="UP000001877"/>
    </source>
</evidence>